<dbReference type="Pfam" id="PF17936">
    <property type="entry name" value="Big_6"/>
    <property type="match status" value="1"/>
</dbReference>
<gene>
    <name evidence="2" type="ORF">UU14_C0011G0008</name>
</gene>
<reference evidence="2 3" key="1">
    <citation type="journal article" date="2015" name="Nature">
        <title>rRNA introns, odd ribosomes, and small enigmatic genomes across a large radiation of phyla.</title>
        <authorList>
            <person name="Brown C.T."/>
            <person name="Hug L.A."/>
            <person name="Thomas B.C."/>
            <person name="Sharon I."/>
            <person name="Castelle C.J."/>
            <person name="Singh A."/>
            <person name="Wilkins M.J."/>
            <person name="Williams K.H."/>
            <person name="Banfield J.F."/>
        </authorList>
    </citation>
    <scope>NUCLEOTIDE SEQUENCE [LARGE SCALE GENOMIC DNA]</scope>
</reference>
<protein>
    <recommendedName>
        <fullName evidence="1">Bacterial Ig domain-containing protein</fullName>
    </recommendedName>
</protein>
<dbReference type="AlphaFoldDB" id="A0A0G0T538"/>
<evidence type="ECO:0000313" key="2">
    <source>
        <dbReference type="EMBL" id="KKR72118.1"/>
    </source>
</evidence>
<dbReference type="Proteomes" id="UP000034664">
    <property type="component" value="Unassembled WGS sequence"/>
</dbReference>
<name>A0A0G0T538_9BACT</name>
<evidence type="ECO:0000259" key="1">
    <source>
        <dbReference type="Pfam" id="PF17936"/>
    </source>
</evidence>
<feature type="domain" description="Bacterial Ig" evidence="1">
    <location>
        <begin position="70"/>
        <end position="130"/>
    </location>
</feature>
<evidence type="ECO:0000313" key="3">
    <source>
        <dbReference type="Proteomes" id="UP000034664"/>
    </source>
</evidence>
<sequence length="146" mass="15397">MSLRKEMFIAIFLGLLLGGGAAVLFAQIPKNLLGSNIAPTDQSTTVPPTPSPTPISPDSLTLDIVFPKQQELIEEDEINVSGKTKPGATVIATSGIDEMTAAADETGTFSIPITVNQGANELLIVSLSGEDKTERVVVVNYITEEL</sequence>
<dbReference type="InterPro" id="IPR041498">
    <property type="entry name" value="Big_6"/>
</dbReference>
<organism evidence="2 3">
    <name type="scientific">Candidatus Roizmanbacteria bacterium GW2011_GWB1_40_7</name>
    <dbReference type="NCBI Taxonomy" id="1618482"/>
    <lineage>
        <taxon>Bacteria</taxon>
        <taxon>Candidatus Roizmaniibacteriota</taxon>
    </lineage>
</organism>
<dbReference type="EMBL" id="LBZM01000011">
    <property type="protein sequence ID" value="KKR72118.1"/>
    <property type="molecule type" value="Genomic_DNA"/>
</dbReference>
<dbReference type="Gene3D" id="2.60.40.10">
    <property type="entry name" value="Immunoglobulins"/>
    <property type="match status" value="1"/>
</dbReference>
<dbReference type="InterPro" id="IPR013783">
    <property type="entry name" value="Ig-like_fold"/>
</dbReference>
<proteinExistence type="predicted"/>
<comment type="caution">
    <text evidence="2">The sequence shown here is derived from an EMBL/GenBank/DDBJ whole genome shotgun (WGS) entry which is preliminary data.</text>
</comment>
<accession>A0A0G0T538</accession>